<protein>
    <submittedName>
        <fullName evidence="2">Uncharacterized protein</fullName>
    </submittedName>
</protein>
<proteinExistence type="predicted"/>
<reference evidence="2" key="2">
    <citation type="journal article" date="2015" name="Data Brief">
        <title>Shoot transcriptome of the giant reed, Arundo donax.</title>
        <authorList>
            <person name="Barrero R.A."/>
            <person name="Guerrero F.D."/>
            <person name="Moolhuijzen P."/>
            <person name="Goolsby J.A."/>
            <person name="Tidwell J."/>
            <person name="Bellgard S.E."/>
            <person name="Bellgard M.I."/>
        </authorList>
    </citation>
    <scope>NUCLEOTIDE SEQUENCE</scope>
    <source>
        <tissue evidence="2">Shoot tissue taken approximately 20 cm above the soil surface</tissue>
    </source>
</reference>
<keyword evidence="1" id="KW-0732">Signal</keyword>
<reference evidence="2" key="1">
    <citation type="submission" date="2014-09" db="EMBL/GenBank/DDBJ databases">
        <authorList>
            <person name="Magalhaes I.L.F."/>
            <person name="Oliveira U."/>
            <person name="Santos F.R."/>
            <person name="Vidigal T.H.D.A."/>
            <person name="Brescovit A.D."/>
            <person name="Santos A.J."/>
        </authorList>
    </citation>
    <scope>NUCLEOTIDE SEQUENCE</scope>
    <source>
        <tissue evidence="2">Shoot tissue taken approximately 20 cm above the soil surface</tissue>
    </source>
</reference>
<name>A0A0A8Y8H0_ARUDO</name>
<evidence type="ECO:0000313" key="2">
    <source>
        <dbReference type="EMBL" id="JAD21535.1"/>
    </source>
</evidence>
<dbReference type="AlphaFoldDB" id="A0A0A8Y8H0"/>
<accession>A0A0A8Y8H0</accession>
<dbReference type="EMBL" id="GBRH01276360">
    <property type="protein sequence ID" value="JAD21535.1"/>
    <property type="molecule type" value="Transcribed_RNA"/>
</dbReference>
<organism evidence="2">
    <name type="scientific">Arundo donax</name>
    <name type="common">Giant reed</name>
    <name type="synonym">Donax arundinaceus</name>
    <dbReference type="NCBI Taxonomy" id="35708"/>
    <lineage>
        <taxon>Eukaryota</taxon>
        <taxon>Viridiplantae</taxon>
        <taxon>Streptophyta</taxon>
        <taxon>Embryophyta</taxon>
        <taxon>Tracheophyta</taxon>
        <taxon>Spermatophyta</taxon>
        <taxon>Magnoliopsida</taxon>
        <taxon>Liliopsida</taxon>
        <taxon>Poales</taxon>
        <taxon>Poaceae</taxon>
        <taxon>PACMAD clade</taxon>
        <taxon>Arundinoideae</taxon>
        <taxon>Arundineae</taxon>
        <taxon>Arundo</taxon>
    </lineage>
</organism>
<sequence>MHLCIILNMHLFIMLPHCSVFLSWPKKLFGLVARFQLSVEFNKCSMTQSHKAIAKRKFVY</sequence>
<feature type="chain" id="PRO_5002059620" evidence="1">
    <location>
        <begin position="19"/>
        <end position="60"/>
    </location>
</feature>
<feature type="signal peptide" evidence="1">
    <location>
        <begin position="1"/>
        <end position="18"/>
    </location>
</feature>
<evidence type="ECO:0000256" key="1">
    <source>
        <dbReference type="SAM" id="SignalP"/>
    </source>
</evidence>